<dbReference type="PIRSF" id="PIRSF006540">
    <property type="entry name" value="Nop17p"/>
    <property type="match status" value="1"/>
</dbReference>
<evidence type="ECO:0000256" key="4">
    <source>
        <dbReference type="ARBA" id="ARBA00022603"/>
    </source>
</evidence>
<accession>A2E9S9</accession>
<dbReference type="OMA" id="HARFNGC"/>
<dbReference type="Pfam" id="PF01269">
    <property type="entry name" value="Fibrillarin"/>
    <property type="match status" value="1"/>
</dbReference>
<dbReference type="PRINTS" id="PR00052">
    <property type="entry name" value="FIBRILLARIN"/>
</dbReference>
<dbReference type="GO" id="GO:0031167">
    <property type="term" value="P:rRNA methylation"/>
    <property type="evidence" value="ECO:0000318"/>
    <property type="project" value="GO_Central"/>
</dbReference>
<dbReference type="GO" id="GO:0005730">
    <property type="term" value="C:nucleolus"/>
    <property type="evidence" value="ECO:0000318"/>
    <property type="project" value="GO_Central"/>
</dbReference>
<evidence type="ECO:0000256" key="2">
    <source>
        <dbReference type="ARBA" id="ARBA00015190"/>
    </source>
</evidence>
<dbReference type="EMBL" id="DS113335">
    <property type="protein sequence ID" value="EAY10614.1"/>
    <property type="molecule type" value="Genomic_DNA"/>
</dbReference>
<dbReference type="STRING" id="5722.A2E9S9"/>
<reference evidence="10" key="1">
    <citation type="submission" date="2006-10" db="EMBL/GenBank/DDBJ databases">
        <authorList>
            <person name="Amadeo P."/>
            <person name="Zhao Q."/>
            <person name="Wortman J."/>
            <person name="Fraser-Liggett C."/>
            <person name="Carlton J."/>
        </authorList>
    </citation>
    <scope>NUCLEOTIDE SEQUENCE</scope>
    <source>
        <strain evidence="10">G3</strain>
    </source>
</reference>
<evidence type="ECO:0000256" key="9">
    <source>
        <dbReference type="SAM" id="MobiDB-lite"/>
    </source>
</evidence>
<evidence type="ECO:0000256" key="3">
    <source>
        <dbReference type="ARBA" id="ARBA00022552"/>
    </source>
</evidence>
<dbReference type="SMART" id="SM01206">
    <property type="entry name" value="Fibrillarin"/>
    <property type="match status" value="1"/>
</dbReference>
<dbReference type="GO" id="GO:1990259">
    <property type="term" value="F:histone H2AQ104 methyltransferase activity"/>
    <property type="evidence" value="ECO:0000318"/>
    <property type="project" value="GO_Central"/>
</dbReference>
<dbReference type="PANTHER" id="PTHR10335">
    <property type="entry name" value="RRNA 2-O-METHYLTRANSFERASE FIBRILLARIN"/>
    <property type="match status" value="1"/>
</dbReference>
<evidence type="ECO:0000256" key="1">
    <source>
        <dbReference type="ARBA" id="ARBA00010632"/>
    </source>
</evidence>
<dbReference type="AlphaFoldDB" id="A2E9S9"/>
<organism evidence="10 11">
    <name type="scientific">Trichomonas vaginalis (strain ATCC PRA-98 / G3)</name>
    <dbReference type="NCBI Taxonomy" id="412133"/>
    <lineage>
        <taxon>Eukaryota</taxon>
        <taxon>Metamonada</taxon>
        <taxon>Parabasalia</taxon>
        <taxon>Trichomonadida</taxon>
        <taxon>Trichomonadidae</taxon>
        <taxon>Trichomonas</taxon>
    </lineage>
</organism>
<dbReference type="OrthoDB" id="1859733at2759"/>
<dbReference type="Gene3D" id="3.40.50.150">
    <property type="entry name" value="Vaccinia Virus protein VP39"/>
    <property type="match status" value="1"/>
</dbReference>
<dbReference type="PANTHER" id="PTHR10335:SF17">
    <property type="entry name" value="FIBRILLARIN"/>
    <property type="match status" value="1"/>
</dbReference>
<dbReference type="InterPro" id="IPR020813">
    <property type="entry name" value="Fibrillarin_CS"/>
</dbReference>
<feature type="region of interest" description="Disordered" evidence="9">
    <location>
        <begin position="1"/>
        <end position="87"/>
    </location>
</feature>
<dbReference type="SUPFAM" id="SSF53335">
    <property type="entry name" value="S-adenosyl-L-methionine-dependent methyltransferases"/>
    <property type="match status" value="1"/>
</dbReference>
<dbReference type="Gene3D" id="3.30.200.20">
    <property type="entry name" value="Phosphorylase Kinase, domain 1"/>
    <property type="match status" value="1"/>
</dbReference>
<evidence type="ECO:0000313" key="11">
    <source>
        <dbReference type="Proteomes" id="UP000001542"/>
    </source>
</evidence>
<name>A2E9S9_TRIV3</name>
<reference evidence="10" key="2">
    <citation type="journal article" date="2007" name="Science">
        <title>Draft genome sequence of the sexually transmitted pathogen Trichomonas vaginalis.</title>
        <authorList>
            <person name="Carlton J.M."/>
            <person name="Hirt R.P."/>
            <person name="Silva J.C."/>
            <person name="Delcher A.L."/>
            <person name="Schatz M."/>
            <person name="Zhao Q."/>
            <person name="Wortman J.R."/>
            <person name="Bidwell S.L."/>
            <person name="Alsmark U.C.M."/>
            <person name="Besteiro S."/>
            <person name="Sicheritz-Ponten T."/>
            <person name="Noel C.J."/>
            <person name="Dacks J.B."/>
            <person name="Foster P.G."/>
            <person name="Simillion C."/>
            <person name="Van de Peer Y."/>
            <person name="Miranda-Saavedra D."/>
            <person name="Barton G.J."/>
            <person name="Westrop G.D."/>
            <person name="Mueller S."/>
            <person name="Dessi D."/>
            <person name="Fiori P.L."/>
            <person name="Ren Q."/>
            <person name="Paulsen I."/>
            <person name="Zhang H."/>
            <person name="Bastida-Corcuera F.D."/>
            <person name="Simoes-Barbosa A."/>
            <person name="Brown M.T."/>
            <person name="Hayes R.D."/>
            <person name="Mukherjee M."/>
            <person name="Okumura C.Y."/>
            <person name="Schneider R."/>
            <person name="Smith A.J."/>
            <person name="Vanacova S."/>
            <person name="Villalvazo M."/>
            <person name="Haas B.J."/>
            <person name="Pertea M."/>
            <person name="Feldblyum T.V."/>
            <person name="Utterback T.R."/>
            <person name="Shu C.L."/>
            <person name="Osoegawa K."/>
            <person name="de Jong P.J."/>
            <person name="Hrdy I."/>
            <person name="Horvathova L."/>
            <person name="Zubacova Z."/>
            <person name="Dolezal P."/>
            <person name="Malik S.B."/>
            <person name="Logsdon J.M. Jr."/>
            <person name="Henze K."/>
            <person name="Gupta A."/>
            <person name="Wang C.C."/>
            <person name="Dunne R.L."/>
            <person name="Upcroft J.A."/>
            <person name="Upcroft P."/>
            <person name="White O."/>
            <person name="Salzberg S.L."/>
            <person name="Tang P."/>
            <person name="Chiu C.-H."/>
            <person name="Lee Y.-S."/>
            <person name="Embley T.M."/>
            <person name="Coombs G.H."/>
            <person name="Mottram J.C."/>
            <person name="Tachezy J."/>
            <person name="Fraser-Liggett C.M."/>
            <person name="Johnson P.J."/>
        </authorList>
    </citation>
    <scope>NUCLEOTIDE SEQUENCE [LARGE SCALE GENOMIC DNA]</scope>
    <source>
        <strain evidence="10">G3</strain>
    </source>
</reference>
<evidence type="ECO:0000313" key="10">
    <source>
        <dbReference type="EMBL" id="EAY10614.1"/>
    </source>
</evidence>
<dbReference type="GO" id="GO:0032040">
    <property type="term" value="C:small-subunit processome"/>
    <property type="evidence" value="ECO:0000318"/>
    <property type="project" value="GO_Central"/>
</dbReference>
<dbReference type="HAMAP" id="MF_00351">
    <property type="entry name" value="RNA_methyltransf_FlpA"/>
    <property type="match status" value="1"/>
</dbReference>
<keyword evidence="11" id="KW-1185">Reference proteome</keyword>
<keyword evidence="6" id="KW-0694">RNA-binding</keyword>
<keyword evidence="3" id="KW-0698">rRNA processing</keyword>
<dbReference type="eggNOG" id="KOG1596">
    <property type="taxonomic scope" value="Eukaryota"/>
</dbReference>
<keyword evidence="4" id="KW-0489">Methyltransferase</keyword>
<comment type="catalytic activity">
    <reaction evidence="8">
        <text>L-glutaminyl-[histone H2A] + S-adenosyl-L-methionine = N(5)-methyl-L-glutaminyl-[histone H2A] + S-adenosyl-L-homocysteine + H(+)</text>
        <dbReference type="Rhea" id="RHEA:50904"/>
        <dbReference type="Rhea" id="RHEA-COMP:12837"/>
        <dbReference type="Rhea" id="RHEA-COMP:12839"/>
        <dbReference type="ChEBI" id="CHEBI:15378"/>
        <dbReference type="ChEBI" id="CHEBI:30011"/>
        <dbReference type="ChEBI" id="CHEBI:57856"/>
        <dbReference type="ChEBI" id="CHEBI:59789"/>
        <dbReference type="ChEBI" id="CHEBI:61891"/>
    </reaction>
</comment>
<proteinExistence type="inferred from homology"/>
<dbReference type="InParanoid" id="A2E9S9"/>
<evidence type="ECO:0000256" key="5">
    <source>
        <dbReference type="ARBA" id="ARBA00022679"/>
    </source>
</evidence>
<dbReference type="KEGG" id="tva:4768549"/>
<evidence type="ECO:0000256" key="7">
    <source>
        <dbReference type="ARBA" id="ARBA00032245"/>
    </source>
</evidence>
<gene>
    <name evidence="10" type="ORF">TVAG_282140</name>
</gene>
<evidence type="ECO:0000256" key="8">
    <source>
        <dbReference type="ARBA" id="ARBA00047568"/>
    </source>
</evidence>
<dbReference type="VEuPathDB" id="TrichDB:TVAG_282140"/>
<dbReference type="VEuPathDB" id="TrichDB:TVAGG3_0043520"/>
<dbReference type="GO" id="GO:0003723">
    <property type="term" value="F:RNA binding"/>
    <property type="evidence" value="ECO:0000318"/>
    <property type="project" value="GO_Central"/>
</dbReference>
<comment type="similarity">
    <text evidence="1">Belongs to the methyltransferase superfamily. Fibrillarin family.</text>
</comment>
<keyword evidence="5" id="KW-0808">Transferase</keyword>
<dbReference type="GO" id="GO:0008649">
    <property type="term" value="F:rRNA methyltransferase activity"/>
    <property type="evidence" value="ECO:0000318"/>
    <property type="project" value="GO_Central"/>
</dbReference>
<protein>
    <recommendedName>
        <fullName evidence="2">rRNA 2'-O-methyltransferase fibrillarin</fullName>
    </recommendedName>
    <alternativeName>
        <fullName evidence="7">Histone-glutamine methyltransferase</fullName>
    </alternativeName>
</protein>
<feature type="compositionally biased region" description="Gly residues" evidence="9">
    <location>
        <begin position="24"/>
        <end position="46"/>
    </location>
</feature>
<dbReference type="InterPro" id="IPR000692">
    <property type="entry name" value="Fibrillarin"/>
</dbReference>
<sequence length="318" mass="33990">MSGRGGFNRDGGRGGGRGGRDGGRGGFNRDGGRGGGNRDGGRGGFNRDGNRGGFNRDGNRGGGNRGGGRGGARGRGGRGGAPVKTGPNVIQHKFAGVFVETNKGNMLLTQNMNPGKTVYNEKLVTVDGQNGTTEYREWNPYRSKIGAALLVGLEHFGICPGAKVLYLGAASGTTVSHVSDIVGPTGRVYAVEFSHRVARDLVSLAKLRPNIVPIINDARYPNKYRMLVPMVDYMFADVAQPDQARIFAINANNFLKSGGGFMLCVKASCVNSSEDPETIYQQAQEELTKEGFKCEEKANIEQHHRGHACIIGTYRPKQ</sequence>
<feature type="compositionally biased region" description="Gly residues" evidence="9">
    <location>
        <begin position="1"/>
        <end position="17"/>
    </location>
</feature>
<dbReference type="FunCoup" id="A2E9S9">
    <property type="interactions" value="603"/>
</dbReference>
<dbReference type="GO" id="GO:0031428">
    <property type="term" value="C:box C/D methylation guide snoRNP complex"/>
    <property type="evidence" value="ECO:0000318"/>
    <property type="project" value="GO_Central"/>
</dbReference>
<dbReference type="InterPro" id="IPR029063">
    <property type="entry name" value="SAM-dependent_MTases_sf"/>
</dbReference>
<dbReference type="RefSeq" id="XP_001322837.1">
    <property type="nucleotide sequence ID" value="XM_001322802.1"/>
</dbReference>
<dbReference type="Proteomes" id="UP000001542">
    <property type="component" value="Unassembled WGS sequence"/>
</dbReference>
<dbReference type="PROSITE" id="PS00566">
    <property type="entry name" value="FIBRILLARIN"/>
    <property type="match status" value="1"/>
</dbReference>
<evidence type="ECO:0000256" key="6">
    <source>
        <dbReference type="ARBA" id="ARBA00022884"/>
    </source>
</evidence>
<dbReference type="GO" id="GO:0000494">
    <property type="term" value="P:box C/D sno(s)RNA 3'-end processing"/>
    <property type="evidence" value="ECO:0000318"/>
    <property type="project" value="GO_Central"/>
</dbReference>
<dbReference type="SMR" id="A2E9S9"/>
<feature type="compositionally biased region" description="Gly residues" evidence="9">
    <location>
        <begin position="60"/>
        <end position="80"/>
    </location>
</feature>
<dbReference type="NCBIfam" id="NF003276">
    <property type="entry name" value="PRK04266.1-2"/>
    <property type="match status" value="1"/>
</dbReference>